<reference evidence="1 2" key="2">
    <citation type="journal article" date="2022" name="Mol. Ecol. Resour.">
        <title>The genomes of chicory, endive, great burdock and yacon provide insights into Asteraceae paleo-polyploidization history and plant inulin production.</title>
        <authorList>
            <person name="Fan W."/>
            <person name="Wang S."/>
            <person name="Wang H."/>
            <person name="Wang A."/>
            <person name="Jiang F."/>
            <person name="Liu H."/>
            <person name="Zhao H."/>
            <person name="Xu D."/>
            <person name="Zhang Y."/>
        </authorList>
    </citation>
    <scope>NUCLEOTIDE SEQUENCE [LARGE SCALE GENOMIC DNA]</scope>
    <source>
        <strain evidence="2">cv. Yunnan</strain>
        <tissue evidence="1">Leaves</tissue>
    </source>
</reference>
<protein>
    <submittedName>
        <fullName evidence="1">Uncharacterized protein</fullName>
    </submittedName>
</protein>
<evidence type="ECO:0000313" key="1">
    <source>
        <dbReference type="EMBL" id="KAI3775619.1"/>
    </source>
</evidence>
<proteinExistence type="predicted"/>
<dbReference type="EMBL" id="CM042033">
    <property type="protein sequence ID" value="KAI3775619.1"/>
    <property type="molecule type" value="Genomic_DNA"/>
</dbReference>
<gene>
    <name evidence="1" type="ORF">L1987_50200</name>
</gene>
<dbReference type="Proteomes" id="UP001056120">
    <property type="component" value="Linkage Group LG16"/>
</dbReference>
<organism evidence="1 2">
    <name type="scientific">Smallanthus sonchifolius</name>
    <dbReference type="NCBI Taxonomy" id="185202"/>
    <lineage>
        <taxon>Eukaryota</taxon>
        <taxon>Viridiplantae</taxon>
        <taxon>Streptophyta</taxon>
        <taxon>Embryophyta</taxon>
        <taxon>Tracheophyta</taxon>
        <taxon>Spermatophyta</taxon>
        <taxon>Magnoliopsida</taxon>
        <taxon>eudicotyledons</taxon>
        <taxon>Gunneridae</taxon>
        <taxon>Pentapetalae</taxon>
        <taxon>asterids</taxon>
        <taxon>campanulids</taxon>
        <taxon>Asterales</taxon>
        <taxon>Asteraceae</taxon>
        <taxon>Asteroideae</taxon>
        <taxon>Heliantheae alliance</taxon>
        <taxon>Millerieae</taxon>
        <taxon>Smallanthus</taxon>
    </lineage>
</organism>
<sequence>MGQATSKEEFSDWPQSLLSIGTFGISTLRSDPEESHPPTPTHEQVQEEELISYLFTEEEEDEPEPQETQSDPVFENKKVHLQRSISGMFSRGKDILVDHKNSVIRNKSLKFLLKKIFTSRNRLNHFPLVRDSLPDPTFDKSRMEKALRAILNKKIHPQTCTAKQMPNKYLAAKDISMDDHSDNDNNEGSMWVKTDSEYIVLEI</sequence>
<accession>A0ACB9FWK8</accession>
<comment type="caution">
    <text evidence="1">The sequence shown here is derived from an EMBL/GenBank/DDBJ whole genome shotgun (WGS) entry which is preliminary data.</text>
</comment>
<evidence type="ECO:0000313" key="2">
    <source>
        <dbReference type="Proteomes" id="UP001056120"/>
    </source>
</evidence>
<reference evidence="2" key="1">
    <citation type="journal article" date="2022" name="Mol. Ecol. Resour.">
        <title>The genomes of chicory, endive, great burdock and yacon provide insights into Asteraceae palaeo-polyploidization history and plant inulin production.</title>
        <authorList>
            <person name="Fan W."/>
            <person name="Wang S."/>
            <person name="Wang H."/>
            <person name="Wang A."/>
            <person name="Jiang F."/>
            <person name="Liu H."/>
            <person name="Zhao H."/>
            <person name="Xu D."/>
            <person name="Zhang Y."/>
        </authorList>
    </citation>
    <scope>NUCLEOTIDE SEQUENCE [LARGE SCALE GENOMIC DNA]</scope>
    <source>
        <strain evidence="2">cv. Yunnan</strain>
    </source>
</reference>
<name>A0ACB9FWK8_9ASTR</name>
<keyword evidence="2" id="KW-1185">Reference proteome</keyword>